<dbReference type="KEGG" id="vg:30999402"/>
<evidence type="ECO:0000313" key="2">
    <source>
        <dbReference type="Proteomes" id="UP000202182"/>
    </source>
</evidence>
<evidence type="ECO:0000313" key="1">
    <source>
        <dbReference type="EMBL" id="APZ76276.1"/>
    </source>
</evidence>
<proteinExistence type="predicted"/>
<dbReference type="GO" id="GO:0019031">
    <property type="term" value="C:viral envelope"/>
    <property type="evidence" value="ECO:0007669"/>
    <property type="project" value="UniProtKB-KW"/>
</dbReference>
<dbReference type="Proteomes" id="UP000202182">
    <property type="component" value="Segment"/>
</dbReference>
<protein>
    <submittedName>
        <fullName evidence="1">Envelope glycoprotein O</fullName>
    </submittedName>
</protein>
<keyword evidence="1" id="KW-0261">Viral envelope protein</keyword>
<sequence>MFLTTIVLFLMIFSCTATDEFNILNSYQLNGTEHTKIFENLFKIINKHCKQMPSWTCIKKILKFSFNFNNKTINCEELKIVNLQNLPKFFFSFNIENRPIFLESISFLFMFFSHAILISHDDKCAPLVPLRLIYYQIFYNIDKDFLNKTFFEINNTTLHFTAPVTATQFIKYNNIILKHSFLRTCDKNLTTYLTGTINTSYGIVTINESDELFQYFMNVKQAQNISLPDFDVTAINDTDDDIHINNSLLELVPTFNATVFNRSINLYEIQNRTTVGVSNNSFVIQYTPTYAFTYTITPPVKITTPGKKPEVKTRDNSKSFTENINSTEINALNYTTIYDNPIDANITTTKLYTTKTKLPNLLITTETYKSSSTLYVTRSVFQNETASKTKP</sequence>
<gene>
    <name evidence="1" type="primary">ORF61</name>
    <name evidence="1" type="ORF">MRV_0065</name>
</gene>
<keyword evidence="1" id="KW-0946">Virion</keyword>
<organism evidence="1">
    <name type="scientific">Murid betaherpesvirus 3</name>
    <dbReference type="NCBI Taxonomy" id="2560603"/>
    <lineage>
        <taxon>Viruses</taxon>
        <taxon>Duplodnaviria</taxon>
        <taxon>Heunggongvirae</taxon>
        <taxon>Peploviricota</taxon>
        <taxon>Herviviricetes</taxon>
        <taxon>Herpesvirales</taxon>
        <taxon>Orthoherpesviridae</taxon>
        <taxon>Betaherpesvirinae</taxon>
        <taxon>Roseolovirus</taxon>
        <taxon>Roseolovirus muridbeta3</taxon>
    </lineage>
</organism>
<dbReference type="EMBL" id="KY355735">
    <property type="protein sequence ID" value="APZ76276.1"/>
    <property type="molecule type" value="Genomic_DNA"/>
</dbReference>
<name>A0A1P8VIU8_9BETA</name>
<reference evidence="1" key="1">
    <citation type="submission" date="2016-12" db="EMBL/GenBank/DDBJ databases">
        <title>A murine herpesvirus closely related to ubiquitous human herpesviruses causes T-cell depletion.</title>
        <authorList>
            <person name="Patel S.J."/>
            <person name="Zhao G."/>
            <person name="Penna V.R."/>
            <person name="Park E."/>
            <person name="Lauron E.J."/>
            <person name="Harvey I.B."/>
            <person name="Beatty W.L."/>
            <person name="Plougastel-Douglas B."/>
            <person name="Poursine-Laurent J."/>
            <person name="Fremont D.H."/>
            <person name="Wang D."/>
            <person name="Yokoyama W.M."/>
        </authorList>
    </citation>
    <scope>NUCLEOTIDE SEQUENCE [LARGE SCALE GENOMIC DNA]</scope>
    <source>
        <strain evidence="1">YOK1</strain>
    </source>
</reference>
<accession>A0A1P8VIU8</accession>
<keyword evidence="2" id="KW-1185">Reference proteome</keyword>